<dbReference type="InterPro" id="IPR015925">
    <property type="entry name" value="Ryanodine_IP3_receptor"/>
</dbReference>
<dbReference type="PROSITE" id="PS50919">
    <property type="entry name" value="MIR"/>
    <property type="match status" value="2"/>
</dbReference>
<keyword evidence="1" id="KW-0677">Repeat</keyword>
<evidence type="ECO:0000256" key="1">
    <source>
        <dbReference type="ARBA" id="ARBA00022737"/>
    </source>
</evidence>
<dbReference type="SMART" id="SM00472">
    <property type="entry name" value="MIR"/>
    <property type="match status" value="2"/>
</dbReference>
<dbReference type="SUPFAM" id="SSF82109">
    <property type="entry name" value="MIR domain"/>
    <property type="match status" value="1"/>
</dbReference>
<dbReference type="SUPFAM" id="SSF100909">
    <property type="entry name" value="IP3 receptor type 1 binding core, domain 2"/>
    <property type="match status" value="1"/>
</dbReference>
<accession>A0ABV0YRH2</accession>
<sequence length="486" mass="55186">MFSNILKKWLYVDHILYVMVWYGFLIGGDVLRLLHGHMDECLTVPSGEHGEEQRRSVHYEGGPVSSHARSLWRLETLRVMWSGSHIRWGQPFRLRHVTTGKYLSLTEDKSLLLMDKEKADVRSTAFCFRSSKEKLDPGVRKEVDGMGMPDIKYGDSVCYIQHVSTSLWLTYQTVDAKCARMGGVQRKAIMHHEGHMDDGLTLSRSQHEESRTARVIRSTVFLFNLFIRGLDTVRKKGKSSTLDLPIDSVSLSLQDLIGYFQPPEDHLDHEDKQNRLRALKNRQNLFQEEGMISLVLECIDRLHVYSSAAHFAEVVGREAAEAWSSILNSLYQLLAALIRGNRKNCAQFSGSLDWLISRLERLEASSGILEVLHCVLVESPEALNIIKEGHIKSIISLLDKHGRNHKVVYPCRIDLIKFLKSQSVAMLDVLAWISKAGLGSRPALRRGKSGQCHLKQMPGPSNQFSITSPRLTSPSSYTYTYLQPLF</sequence>
<dbReference type="PANTHER" id="PTHR46399:SF7">
    <property type="entry name" value="RYANODINE RECEPTOR 2"/>
    <property type="match status" value="1"/>
</dbReference>
<protein>
    <submittedName>
        <fullName evidence="3">Ryanodine receptor 2</fullName>
    </submittedName>
</protein>
<feature type="domain" description="MIR" evidence="2">
    <location>
        <begin position="83"/>
        <end position="138"/>
    </location>
</feature>
<dbReference type="InterPro" id="IPR013333">
    <property type="entry name" value="Ryan_recept"/>
</dbReference>
<evidence type="ECO:0000259" key="2">
    <source>
        <dbReference type="PROSITE" id="PS50919"/>
    </source>
</evidence>
<keyword evidence="3" id="KW-0675">Receptor</keyword>
<comment type="caution">
    <text evidence="3">The sequence shown here is derived from an EMBL/GenBank/DDBJ whole genome shotgun (WGS) entry which is preliminary data.</text>
</comment>
<dbReference type="InterPro" id="IPR016093">
    <property type="entry name" value="MIR_motif"/>
</dbReference>
<dbReference type="InterPro" id="IPR036300">
    <property type="entry name" value="MIR_dom_sf"/>
</dbReference>
<dbReference type="InterPro" id="IPR000699">
    <property type="entry name" value="RIH_dom"/>
</dbReference>
<dbReference type="PANTHER" id="PTHR46399">
    <property type="entry name" value="B30.2/SPRY DOMAIN-CONTAINING PROTEIN"/>
    <property type="match status" value="1"/>
</dbReference>
<organism evidence="3 4">
    <name type="scientific">Ameca splendens</name>
    <dbReference type="NCBI Taxonomy" id="208324"/>
    <lineage>
        <taxon>Eukaryota</taxon>
        <taxon>Metazoa</taxon>
        <taxon>Chordata</taxon>
        <taxon>Craniata</taxon>
        <taxon>Vertebrata</taxon>
        <taxon>Euteleostomi</taxon>
        <taxon>Actinopterygii</taxon>
        <taxon>Neopterygii</taxon>
        <taxon>Teleostei</taxon>
        <taxon>Neoteleostei</taxon>
        <taxon>Acanthomorphata</taxon>
        <taxon>Ovalentaria</taxon>
        <taxon>Atherinomorphae</taxon>
        <taxon>Cyprinodontiformes</taxon>
        <taxon>Goodeidae</taxon>
        <taxon>Ameca</taxon>
    </lineage>
</organism>
<dbReference type="PRINTS" id="PR00795">
    <property type="entry name" value="RYANODINER"/>
</dbReference>
<dbReference type="Proteomes" id="UP001469553">
    <property type="component" value="Unassembled WGS sequence"/>
</dbReference>
<dbReference type="EMBL" id="JAHRIP010039372">
    <property type="protein sequence ID" value="MEQ2296041.1"/>
    <property type="molecule type" value="Genomic_DNA"/>
</dbReference>
<evidence type="ECO:0000313" key="3">
    <source>
        <dbReference type="EMBL" id="MEQ2296041.1"/>
    </source>
</evidence>
<reference evidence="3 4" key="1">
    <citation type="submission" date="2021-06" db="EMBL/GenBank/DDBJ databases">
        <authorList>
            <person name="Palmer J.M."/>
        </authorList>
    </citation>
    <scope>NUCLEOTIDE SEQUENCE [LARGE SCALE GENOMIC DNA]</scope>
    <source>
        <strain evidence="3 4">AS_MEX2019</strain>
        <tissue evidence="3">Muscle</tissue>
    </source>
</reference>
<dbReference type="Pfam" id="PF01365">
    <property type="entry name" value="RYDR_ITPR"/>
    <property type="match status" value="1"/>
</dbReference>
<keyword evidence="4" id="KW-1185">Reference proteome</keyword>
<name>A0ABV0YRH2_9TELE</name>
<dbReference type="Gene3D" id="1.25.10.30">
    <property type="entry name" value="IP3 receptor type 1 binding core, RIH domain"/>
    <property type="match status" value="1"/>
</dbReference>
<evidence type="ECO:0000313" key="4">
    <source>
        <dbReference type="Proteomes" id="UP001469553"/>
    </source>
</evidence>
<feature type="domain" description="MIR" evidence="2">
    <location>
        <begin position="22"/>
        <end position="77"/>
    </location>
</feature>
<gene>
    <name evidence="3" type="primary">RYR2_5</name>
    <name evidence="3" type="ORF">AMECASPLE_020778</name>
</gene>
<dbReference type="Pfam" id="PF02815">
    <property type="entry name" value="MIR"/>
    <property type="match status" value="1"/>
</dbReference>
<dbReference type="Gene3D" id="2.80.10.50">
    <property type="match status" value="1"/>
</dbReference>
<proteinExistence type="predicted"/>
<dbReference type="InterPro" id="IPR035910">
    <property type="entry name" value="RyR/IP3R_RIH_dom_sf"/>
</dbReference>